<sequence length="219" mass="24489">MSSSNVTYTLRYFPAIGLAESTRLLLTAAKVEWTEEHPEWPQAKPDQPHGRMPVLVEKSADGSPDFVICESGNIERYIARKYGLLPADLQQAAHQEQLRDLGADVGTFLSVFAYSEVEETKKKAYEKFETLLKTVIEVQTKQLKKNGSNGHLFGDSLSYADITTYGLYKNLLIGFARFKPDIADSIRPMLSPEVIKLISTVETHPLVEKHTSKVDSLVS</sequence>
<dbReference type="InterPro" id="IPR004046">
    <property type="entry name" value="GST_C"/>
</dbReference>
<evidence type="ECO:0000259" key="2">
    <source>
        <dbReference type="PROSITE" id="PS50405"/>
    </source>
</evidence>
<dbReference type="PANTHER" id="PTHR11571">
    <property type="entry name" value="GLUTATHIONE S-TRANSFERASE"/>
    <property type="match status" value="1"/>
</dbReference>
<organism evidence="3 4">
    <name type="scientific">Coemansia brasiliensis</name>
    <dbReference type="NCBI Taxonomy" id="2650707"/>
    <lineage>
        <taxon>Eukaryota</taxon>
        <taxon>Fungi</taxon>
        <taxon>Fungi incertae sedis</taxon>
        <taxon>Zoopagomycota</taxon>
        <taxon>Kickxellomycotina</taxon>
        <taxon>Kickxellomycetes</taxon>
        <taxon>Kickxellales</taxon>
        <taxon>Kickxellaceae</taxon>
        <taxon>Coemansia</taxon>
    </lineage>
</organism>
<dbReference type="GO" id="GO:0006749">
    <property type="term" value="P:glutathione metabolic process"/>
    <property type="evidence" value="ECO:0007669"/>
    <property type="project" value="TreeGrafter"/>
</dbReference>
<dbReference type="SUPFAM" id="SSF52833">
    <property type="entry name" value="Thioredoxin-like"/>
    <property type="match status" value="1"/>
</dbReference>
<protein>
    <recommendedName>
        <fullName evidence="5">Glutathione S-transferase</fullName>
    </recommendedName>
</protein>
<dbReference type="InterPro" id="IPR036282">
    <property type="entry name" value="Glutathione-S-Trfase_C_sf"/>
</dbReference>
<dbReference type="GO" id="GO:0004364">
    <property type="term" value="F:glutathione transferase activity"/>
    <property type="evidence" value="ECO:0007669"/>
    <property type="project" value="TreeGrafter"/>
</dbReference>
<reference evidence="3" key="1">
    <citation type="submission" date="2022-07" db="EMBL/GenBank/DDBJ databases">
        <title>Phylogenomic reconstructions and comparative analyses of Kickxellomycotina fungi.</title>
        <authorList>
            <person name="Reynolds N.K."/>
            <person name="Stajich J.E."/>
            <person name="Barry K."/>
            <person name="Grigoriev I.V."/>
            <person name="Crous P."/>
            <person name="Smith M.E."/>
        </authorList>
    </citation>
    <scope>NUCLEOTIDE SEQUENCE</scope>
    <source>
        <strain evidence="3">NRRL 1566</strain>
    </source>
</reference>
<feature type="domain" description="GST C-terminal" evidence="2">
    <location>
        <begin position="88"/>
        <end position="219"/>
    </location>
</feature>
<keyword evidence="4" id="KW-1185">Reference proteome</keyword>
<dbReference type="PROSITE" id="PS50404">
    <property type="entry name" value="GST_NTER"/>
    <property type="match status" value="1"/>
</dbReference>
<dbReference type="SFLD" id="SFLDS00019">
    <property type="entry name" value="Glutathione_Transferase_(cytos"/>
    <property type="match status" value="1"/>
</dbReference>
<gene>
    <name evidence="3" type="ORF">IWW36_003465</name>
</gene>
<feature type="domain" description="GST N-terminal" evidence="1">
    <location>
        <begin position="6"/>
        <end position="86"/>
    </location>
</feature>
<name>A0A9W8IE06_9FUNG</name>
<dbReference type="InterPro" id="IPR040079">
    <property type="entry name" value="Glutathione_S-Trfase"/>
</dbReference>
<dbReference type="Gene3D" id="1.20.1050.10">
    <property type="match status" value="1"/>
</dbReference>
<dbReference type="InterPro" id="IPR036249">
    <property type="entry name" value="Thioredoxin-like_sf"/>
</dbReference>
<evidence type="ECO:0000313" key="4">
    <source>
        <dbReference type="Proteomes" id="UP001139887"/>
    </source>
</evidence>
<dbReference type="OrthoDB" id="414243at2759"/>
<dbReference type="Pfam" id="PF14497">
    <property type="entry name" value="GST_C_3"/>
    <property type="match status" value="1"/>
</dbReference>
<dbReference type="Pfam" id="PF02798">
    <property type="entry name" value="GST_N"/>
    <property type="match status" value="1"/>
</dbReference>
<dbReference type="InterPro" id="IPR010987">
    <property type="entry name" value="Glutathione-S-Trfase_C-like"/>
</dbReference>
<dbReference type="PROSITE" id="PS50405">
    <property type="entry name" value="GST_CTER"/>
    <property type="match status" value="1"/>
</dbReference>
<dbReference type="AlphaFoldDB" id="A0A9W8IE06"/>
<evidence type="ECO:0008006" key="5">
    <source>
        <dbReference type="Google" id="ProtNLM"/>
    </source>
</evidence>
<comment type="caution">
    <text evidence="3">The sequence shown here is derived from an EMBL/GenBank/DDBJ whole genome shotgun (WGS) entry which is preliminary data.</text>
</comment>
<dbReference type="EMBL" id="JANBUW010000204">
    <property type="protein sequence ID" value="KAJ2848163.1"/>
    <property type="molecule type" value="Genomic_DNA"/>
</dbReference>
<dbReference type="CDD" id="cd03039">
    <property type="entry name" value="GST_N_Sigma_like"/>
    <property type="match status" value="1"/>
</dbReference>
<accession>A0A9W8IE06</accession>
<dbReference type="Gene3D" id="3.40.30.10">
    <property type="entry name" value="Glutaredoxin"/>
    <property type="match status" value="1"/>
</dbReference>
<evidence type="ECO:0000313" key="3">
    <source>
        <dbReference type="EMBL" id="KAJ2848163.1"/>
    </source>
</evidence>
<dbReference type="PANTHER" id="PTHR11571:SF150">
    <property type="entry name" value="GLUTATHIONE S-TRANSFERASE"/>
    <property type="match status" value="1"/>
</dbReference>
<dbReference type="InterPro" id="IPR050213">
    <property type="entry name" value="GST_superfamily"/>
</dbReference>
<feature type="non-terminal residue" evidence="3">
    <location>
        <position position="219"/>
    </location>
</feature>
<evidence type="ECO:0000259" key="1">
    <source>
        <dbReference type="PROSITE" id="PS50404"/>
    </source>
</evidence>
<dbReference type="InterPro" id="IPR004045">
    <property type="entry name" value="Glutathione_S-Trfase_N"/>
</dbReference>
<dbReference type="Proteomes" id="UP001139887">
    <property type="component" value="Unassembled WGS sequence"/>
</dbReference>
<dbReference type="SUPFAM" id="SSF47616">
    <property type="entry name" value="GST C-terminal domain-like"/>
    <property type="match status" value="1"/>
</dbReference>
<proteinExistence type="predicted"/>